<feature type="region of interest" description="Disordered" evidence="1">
    <location>
        <begin position="1"/>
        <end position="36"/>
    </location>
</feature>
<name>A0AAE0GLH0_9CHLO</name>
<dbReference type="Proteomes" id="UP001190700">
    <property type="component" value="Unassembled WGS sequence"/>
</dbReference>
<dbReference type="AlphaFoldDB" id="A0AAE0GLH0"/>
<accession>A0AAE0GLH0</accession>
<protein>
    <submittedName>
        <fullName evidence="2">Uncharacterized protein</fullName>
    </submittedName>
</protein>
<dbReference type="EMBL" id="LGRX02004465">
    <property type="protein sequence ID" value="KAK3280269.1"/>
    <property type="molecule type" value="Genomic_DNA"/>
</dbReference>
<comment type="caution">
    <text evidence="2">The sequence shown here is derived from an EMBL/GenBank/DDBJ whole genome shotgun (WGS) entry which is preliminary data.</text>
</comment>
<sequence length="141" mass="16074">MGPGQRQFDDFGDSEEEDESEYPVGYFDDSEDDLEEEEGCYGHLACAPHFSTLRLEQDPELDTDYSLVEPLPEHTGEHFEDDKIPEAAFAEGEELDDDYTAEEWAAWDAGAYDAQGYGGAREEFAEHFVSYDGEEYYSDDY</sequence>
<evidence type="ECO:0000313" key="3">
    <source>
        <dbReference type="Proteomes" id="UP001190700"/>
    </source>
</evidence>
<feature type="compositionally biased region" description="Acidic residues" evidence="1">
    <location>
        <begin position="10"/>
        <end position="21"/>
    </location>
</feature>
<reference evidence="2 3" key="1">
    <citation type="journal article" date="2015" name="Genome Biol. Evol.">
        <title>Comparative Genomics of a Bacterivorous Green Alga Reveals Evolutionary Causalities and Consequences of Phago-Mixotrophic Mode of Nutrition.</title>
        <authorList>
            <person name="Burns J.A."/>
            <person name="Paasch A."/>
            <person name="Narechania A."/>
            <person name="Kim E."/>
        </authorList>
    </citation>
    <scope>NUCLEOTIDE SEQUENCE [LARGE SCALE GENOMIC DNA]</scope>
    <source>
        <strain evidence="2 3">PLY_AMNH</strain>
    </source>
</reference>
<evidence type="ECO:0000313" key="2">
    <source>
        <dbReference type="EMBL" id="KAK3280269.1"/>
    </source>
</evidence>
<gene>
    <name evidence="2" type="ORF">CYMTET_11882</name>
</gene>
<evidence type="ECO:0000256" key="1">
    <source>
        <dbReference type="SAM" id="MobiDB-lite"/>
    </source>
</evidence>
<keyword evidence="3" id="KW-1185">Reference proteome</keyword>
<proteinExistence type="predicted"/>
<organism evidence="2 3">
    <name type="scientific">Cymbomonas tetramitiformis</name>
    <dbReference type="NCBI Taxonomy" id="36881"/>
    <lineage>
        <taxon>Eukaryota</taxon>
        <taxon>Viridiplantae</taxon>
        <taxon>Chlorophyta</taxon>
        <taxon>Pyramimonadophyceae</taxon>
        <taxon>Pyramimonadales</taxon>
        <taxon>Pyramimonadaceae</taxon>
        <taxon>Cymbomonas</taxon>
    </lineage>
</organism>